<feature type="region of interest" description="Disordered" evidence="4">
    <location>
        <begin position="265"/>
        <end position="287"/>
    </location>
</feature>
<evidence type="ECO:0000256" key="1">
    <source>
        <dbReference type="ARBA" id="ARBA00006354"/>
    </source>
</evidence>
<dbReference type="InterPro" id="IPR003593">
    <property type="entry name" value="AAA+_ATPase"/>
</dbReference>
<dbReference type="Pfam" id="PF13541">
    <property type="entry name" value="ChlI"/>
    <property type="match status" value="1"/>
</dbReference>
<dbReference type="InterPro" id="IPR004482">
    <property type="entry name" value="Mg_chelat-rel"/>
</dbReference>
<dbReference type="Pfam" id="PF01078">
    <property type="entry name" value="Mg_chelatase"/>
    <property type="match status" value="1"/>
</dbReference>
<evidence type="ECO:0000256" key="2">
    <source>
        <dbReference type="ARBA" id="ARBA00022741"/>
    </source>
</evidence>
<dbReference type="InterPro" id="IPR014721">
    <property type="entry name" value="Ribsml_uS5_D2-typ_fold_subgr"/>
</dbReference>
<dbReference type="KEGG" id="ssm:Spirs_2333"/>
<evidence type="ECO:0000256" key="4">
    <source>
        <dbReference type="SAM" id="MobiDB-lite"/>
    </source>
</evidence>
<dbReference type="PRINTS" id="PR01657">
    <property type="entry name" value="MCMFAMILY"/>
</dbReference>
<comment type="similarity">
    <text evidence="1">Belongs to the Mg-chelatase subunits D/I family. ComM subfamily.</text>
</comment>
<evidence type="ECO:0000313" key="7">
    <source>
        <dbReference type="Proteomes" id="UP000002318"/>
    </source>
</evidence>
<dbReference type="HOGENOM" id="CLU_026145_1_0_12"/>
<dbReference type="RefSeq" id="WP_013254911.1">
    <property type="nucleotide sequence ID" value="NC_014364.1"/>
</dbReference>
<dbReference type="PANTHER" id="PTHR32039">
    <property type="entry name" value="MAGNESIUM-CHELATASE SUBUNIT CHLI"/>
    <property type="match status" value="1"/>
</dbReference>
<dbReference type="EMBL" id="CP002116">
    <property type="protein sequence ID" value="ADK81448.1"/>
    <property type="molecule type" value="Genomic_DNA"/>
</dbReference>
<keyword evidence="3" id="KW-0067">ATP-binding</keyword>
<dbReference type="eggNOG" id="COG0606">
    <property type="taxonomic scope" value="Bacteria"/>
</dbReference>
<dbReference type="PANTHER" id="PTHR32039:SF7">
    <property type="entry name" value="COMPETENCE PROTEIN COMM"/>
    <property type="match status" value="1"/>
</dbReference>
<accession>E1R1S2</accession>
<dbReference type="Gene3D" id="3.40.50.300">
    <property type="entry name" value="P-loop containing nucleotide triphosphate hydrolases"/>
    <property type="match status" value="1"/>
</dbReference>
<dbReference type="InterPro" id="IPR000523">
    <property type="entry name" value="Mg_chelatse_chII-like_cat_dom"/>
</dbReference>
<sequence length="511" mass="56057">MDIFAYAGHGYEGSLVHVEVDLRRGIPGIEVVGLPDNAVREARQRVRAGIRNSGFTFPLDRILINLAPAGVKKGGASFDLPIAISLLLASGQVRPGTVLASGRMLILGELELSGRVRSVRGTLAAMAAAKSAGITHILVPSSNVREAASSALKVAGIEYLSELSDLLSDTKRFLFQPEEHGEYPTEEACIGDFSDIKGSSLLRRALEIAAAGRHHLLLFGPPGSGKTMSIDRYPSILPDLDLERSLEVTRIHSLDPFSNVSGTLMVRPPVRRPHHSATREGLIGGEKENRPGEVALAHEGVLFLDEALEFRESLLQSLREPIERGRVDISRSGSSYWFPTRFQLILATNVCPCGRLGRPDGGCGCTEKEVARYWRKVGAALMDRIDIRVPCSPLAPELFLGPPGEGSRVVRERVRLARDREERRNREEGVLNGFLPDAKLHRYCVLDREAGLLFSRAVERFAFSSRASASLLRVGRTIADLDGKENIDAEALCEAVAFRRFGDRDLFWCRL</sequence>
<gene>
    <name evidence="6" type="ordered locus">Spirs_2333</name>
</gene>
<dbReference type="InterPro" id="IPR001208">
    <property type="entry name" value="MCM_dom"/>
</dbReference>
<organism evidence="6 7">
    <name type="scientific">Sediminispirochaeta smaragdinae (strain DSM 11293 / JCM 15392 / SEBR 4228)</name>
    <name type="common">Spirochaeta smaragdinae</name>
    <dbReference type="NCBI Taxonomy" id="573413"/>
    <lineage>
        <taxon>Bacteria</taxon>
        <taxon>Pseudomonadati</taxon>
        <taxon>Spirochaetota</taxon>
        <taxon>Spirochaetia</taxon>
        <taxon>Spirochaetales</taxon>
        <taxon>Spirochaetaceae</taxon>
        <taxon>Sediminispirochaeta</taxon>
    </lineage>
</organism>
<dbReference type="OrthoDB" id="9813147at2"/>
<name>E1R1S2_SEDSS</name>
<dbReference type="SUPFAM" id="SSF52540">
    <property type="entry name" value="P-loop containing nucleoside triphosphate hydrolases"/>
    <property type="match status" value="1"/>
</dbReference>
<evidence type="ECO:0000313" key="6">
    <source>
        <dbReference type="EMBL" id="ADK81448.1"/>
    </source>
</evidence>
<dbReference type="InterPro" id="IPR020568">
    <property type="entry name" value="Ribosomal_Su5_D2-typ_SF"/>
</dbReference>
<dbReference type="InterPro" id="IPR027417">
    <property type="entry name" value="P-loop_NTPase"/>
</dbReference>
<evidence type="ECO:0000256" key="3">
    <source>
        <dbReference type="ARBA" id="ARBA00022840"/>
    </source>
</evidence>
<dbReference type="SUPFAM" id="SSF54211">
    <property type="entry name" value="Ribosomal protein S5 domain 2-like"/>
    <property type="match status" value="1"/>
</dbReference>
<dbReference type="SMART" id="SM00382">
    <property type="entry name" value="AAA"/>
    <property type="match status" value="1"/>
</dbReference>
<dbReference type="Proteomes" id="UP000002318">
    <property type="component" value="Chromosome"/>
</dbReference>
<dbReference type="InterPro" id="IPR025158">
    <property type="entry name" value="Mg_chelat-rel_C"/>
</dbReference>
<protein>
    <submittedName>
        <fullName evidence="6">Mg chelatase, subunit ChlI</fullName>
    </submittedName>
</protein>
<dbReference type="GO" id="GO:0005524">
    <property type="term" value="F:ATP binding"/>
    <property type="evidence" value="ECO:0007669"/>
    <property type="project" value="UniProtKB-KW"/>
</dbReference>
<evidence type="ECO:0000259" key="5">
    <source>
        <dbReference type="SMART" id="SM00382"/>
    </source>
</evidence>
<dbReference type="GO" id="GO:0003677">
    <property type="term" value="F:DNA binding"/>
    <property type="evidence" value="ECO:0007669"/>
    <property type="project" value="InterPro"/>
</dbReference>
<keyword evidence="2" id="KW-0547">Nucleotide-binding</keyword>
<reference evidence="6 7" key="1">
    <citation type="journal article" date="2010" name="Stand. Genomic Sci.">
        <title>Complete genome sequence of Spirochaeta smaragdinae type strain (SEBR 4228).</title>
        <authorList>
            <person name="Mavromatis K."/>
            <person name="Yasawong M."/>
            <person name="Chertkov O."/>
            <person name="Lapidus A."/>
            <person name="Lucas S."/>
            <person name="Nolan M."/>
            <person name="Del Rio T.G."/>
            <person name="Tice H."/>
            <person name="Cheng J.F."/>
            <person name="Pitluck S."/>
            <person name="Liolios K."/>
            <person name="Ivanova N."/>
            <person name="Tapia R."/>
            <person name="Han C."/>
            <person name="Bruce D."/>
            <person name="Goodwin L."/>
            <person name="Pati A."/>
            <person name="Chen A."/>
            <person name="Palaniappan K."/>
            <person name="Land M."/>
            <person name="Hauser L."/>
            <person name="Chang Y.J."/>
            <person name="Jeffries C.D."/>
            <person name="Detter J.C."/>
            <person name="Rohde M."/>
            <person name="Brambilla E."/>
            <person name="Spring S."/>
            <person name="Goker M."/>
            <person name="Sikorski J."/>
            <person name="Woyke T."/>
            <person name="Bristow J."/>
            <person name="Eisen J.A."/>
            <person name="Markowitz V."/>
            <person name="Hugenholtz P."/>
            <person name="Klenk H.P."/>
            <person name="Kyrpides N.C."/>
        </authorList>
    </citation>
    <scope>NUCLEOTIDE SEQUENCE [LARGE SCALE GENOMIC DNA]</scope>
    <source>
        <strain evidence="7">DSM 11293 / JCM 15392 / SEBR 4228</strain>
    </source>
</reference>
<proteinExistence type="inferred from homology"/>
<dbReference type="InterPro" id="IPR045006">
    <property type="entry name" value="CHLI-like"/>
</dbReference>
<dbReference type="Pfam" id="PF13335">
    <property type="entry name" value="Mg_chelatase_C"/>
    <property type="match status" value="1"/>
</dbReference>
<dbReference type="STRING" id="573413.Spirs_2333"/>
<keyword evidence="7" id="KW-1185">Reference proteome</keyword>
<dbReference type="Gene3D" id="3.30.230.10">
    <property type="match status" value="1"/>
</dbReference>
<dbReference type="AlphaFoldDB" id="E1R1S2"/>
<dbReference type="NCBIfam" id="TIGR00368">
    <property type="entry name" value="YifB family Mg chelatase-like AAA ATPase"/>
    <property type="match status" value="1"/>
</dbReference>
<feature type="domain" description="AAA+ ATPase" evidence="5">
    <location>
        <begin position="212"/>
        <end position="395"/>
    </location>
</feature>